<keyword evidence="3" id="KW-1185">Reference proteome</keyword>
<evidence type="ECO:0008006" key="4">
    <source>
        <dbReference type="Google" id="ProtNLM"/>
    </source>
</evidence>
<organism evidence="2 3">
    <name type="scientific">Ophiobolus disseminans</name>
    <dbReference type="NCBI Taxonomy" id="1469910"/>
    <lineage>
        <taxon>Eukaryota</taxon>
        <taxon>Fungi</taxon>
        <taxon>Dikarya</taxon>
        <taxon>Ascomycota</taxon>
        <taxon>Pezizomycotina</taxon>
        <taxon>Dothideomycetes</taxon>
        <taxon>Pleosporomycetidae</taxon>
        <taxon>Pleosporales</taxon>
        <taxon>Pleosporineae</taxon>
        <taxon>Phaeosphaeriaceae</taxon>
        <taxon>Ophiobolus</taxon>
    </lineage>
</organism>
<dbReference type="Proteomes" id="UP000799424">
    <property type="component" value="Unassembled WGS sequence"/>
</dbReference>
<evidence type="ECO:0000256" key="1">
    <source>
        <dbReference type="SAM" id="SignalP"/>
    </source>
</evidence>
<evidence type="ECO:0000313" key="2">
    <source>
        <dbReference type="EMBL" id="KAF2822305.1"/>
    </source>
</evidence>
<keyword evidence="1" id="KW-0732">Signal</keyword>
<dbReference type="AlphaFoldDB" id="A0A6A6ZPX4"/>
<protein>
    <recommendedName>
        <fullName evidence="4">Antifungal protein</fullName>
    </recommendedName>
</protein>
<name>A0A6A6ZPX4_9PLEO</name>
<evidence type="ECO:0000313" key="3">
    <source>
        <dbReference type="Proteomes" id="UP000799424"/>
    </source>
</evidence>
<sequence length="94" mass="10166">MQFRAFAIFAAVVIAVTAMPADVIDRDVEDITIIPEAEVDGDVETSAVKGACKTAGNFCQVGGGRRFTCDPHHPCKRNGNRCIVVHPHRLARCT</sequence>
<reference evidence="2" key="1">
    <citation type="journal article" date="2020" name="Stud. Mycol.">
        <title>101 Dothideomycetes genomes: a test case for predicting lifestyles and emergence of pathogens.</title>
        <authorList>
            <person name="Haridas S."/>
            <person name="Albert R."/>
            <person name="Binder M."/>
            <person name="Bloem J."/>
            <person name="Labutti K."/>
            <person name="Salamov A."/>
            <person name="Andreopoulos B."/>
            <person name="Baker S."/>
            <person name="Barry K."/>
            <person name="Bills G."/>
            <person name="Bluhm B."/>
            <person name="Cannon C."/>
            <person name="Castanera R."/>
            <person name="Culley D."/>
            <person name="Daum C."/>
            <person name="Ezra D."/>
            <person name="Gonzalez J."/>
            <person name="Henrissat B."/>
            <person name="Kuo A."/>
            <person name="Liang C."/>
            <person name="Lipzen A."/>
            <person name="Lutzoni F."/>
            <person name="Magnuson J."/>
            <person name="Mondo S."/>
            <person name="Nolan M."/>
            <person name="Ohm R."/>
            <person name="Pangilinan J."/>
            <person name="Park H.-J."/>
            <person name="Ramirez L."/>
            <person name="Alfaro M."/>
            <person name="Sun H."/>
            <person name="Tritt A."/>
            <person name="Yoshinaga Y."/>
            <person name="Zwiers L.-H."/>
            <person name="Turgeon B."/>
            <person name="Goodwin S."/>
            <person name="Spatafora J."/>
            <person name="Crous P."/>
            <person name="Grigoriev I."/>
        </authorList>
    </citation>
    <scope>NUCLEOTIDE SEQUENCE</scope>
    <source>
        <strain evidence="2">CBS 113818</strain>
    </source>
</reference>
<feature type="chain" id="PRO_5025496728" description="Antifungal protein" evidence="1">
    <location>
        <begin position="19"/>
        <end position="94"/>
    </location>
</feature>
<feature type="signal peptide" evidence="1">
    <location>
        <begin position="1"/>
        <end position="18"/>
    </location>
</feature>
<gene>
    <name evidence="2" type="ORF">CC86DRAFT_373437</name>
</gene>
<accession>A0A6A6ZPX4</accession>
<dbReference type="EMBL" id="MU006235">
    <property type="protein sequence ID" value="KAF2822305.1"/>
    <property type="molecule type" value="Genomic_DNA"/>
</dbReference>
<proteinExistence type="predicted"/>